<dbReference type="Pfam" id="PF14054">
    <property type="entry name" value="DUF4249"/>
    <property type="match status" value="1"/>
</dbReference>
<dbReference type="AlphaFoldDB" id="A0A1E5T077"/>
<gene>
    <name evidence="2" type="ORF">BFP71_15190</name>
</gene>
<evidence type="ECO:0000256" key="1">
    <source>
        <dbReference type="SAM" id="SignalP"/>
    </source>
</evidence>
<sequence>MQFKRTYISLLAFVALLVFGCEETVQLDLGQLEERVVIEGLVTNEQDGHYVKLTRTRDFYTNGPAERIEDATVSVSDENGNTYSFVHNPNGLPEEEGFYYPITPFQGQIGTTYSLSVAVDGEQYTAAEELLPVTAIDSLTVTIDFEELEEPEEEGRYYEVLFYASEPQDRKDQYLFKFYNDGEIVKDFPTDIYFSDDDLLGERIDDLEIAGFYKLGEMVEVEMYSLTQEAFIFYSDLFNLLNNDGGMFSPPPADPRNNLSNGALGYFQVSAVSREQILIEDPRDD</sequence>
<keyword evidence="1" id="KW-0732">Signal</keyword>
<dbReference type="PROSITE" id="PS51257">
    <property type="entry name" value="PROKAR_LIPOPROTEIN"/>
    <property type="match status" value="1"/>
</dbReference>
<name>A0A1E5T077_9BACT</name>
<reference evidence="2 3" key="1">
    <citation type="submission" date="2016-08" db="EMBL/GenBank/DDBJ databases">
        <title>Draft genome of Fabibacter sp. strain SK-8.</title>
        <authorList>
            <person name="Wong S.-K."/>
            <person name="Hamasaki K."/>
            <person name="Yoshizawa S."/>
        </authorList>
    </citation>
    <scope>NUCLEOTIDE SEQUENCE [LARGE SCALE GENOMIC DNA]</scope>
    <source>
        <strain evidence="2 3">SK-8</strain>
    </source>
</reference>
<dbReference type="Proteomes" id="UP000095552">
    <property type="component" value="Unassembled WGS sequence"/>
</dbReference>
<dbReference type="InterPro" id="IPR025345">
    <property type="entry name" value="DUF4249"/>
</dbReference>
<accession>A0A1E5T077</accession>
<feature type="chain" id="PRO_5009185783" description="DUF4249 domain-containing protein" evidence="1">
    <location>
        <begin position="21"/>
        <end position="285"/>
    </location>
</feature>
<keyword evidence="3" id="KW-1185">Reference proteome</keyword>
<dbReference type="OrthoDB" id="637707at2"/>
<evidence type="ECO:0000313" key="2">
    <source>
        <dbReference type="EMBL" id="OEK04788.1"/>
    </source>
</evidence>
<dbReference type="STRING" id="1563681.BFP71_15190"/>
<evidence type="ECO:0008006" key="4">
    <source>
        <dbReference type="Google" id="ProtNLM"/>
    </source>
</evidence>
<feature type="signal peptide" evidence="1">
    <location>
        <begin position="1"/>
        <end position="20"/>
    </location>
</feature>
<comment type="caution">
    <text evidence="2">The sequence shown here is derived from an EMBL/GenBank/DDBJ whole genome shotgun (WGS) entry which is preliminary data.</text>
</comment>
<organism evidence="2 3">
    <name type="scientific">Roseivirga misakiensis</name>
    <dbReference type="NCBI Taxonomy" id="1563681"/>
    <lineage>
        <taxon>Bacteria</taxon>
        <taxon>Pseudomonadati</taxon>
        <taxon>Bacteroidota</taxon>
        <taxon>Cytophagia</taxon>
        <taxon>Cytophagales</taxon>
        <taxon>Roseivirgaceae</taxon>
        <taxon>Roseivirga</taxon>
    </lineage>
</organism>
<dbReference type="EMBL" id="MDGQ01000005">
    <property type="protein sequence ID" value="OEK04788.1"/>
    <property type="molecule type" value="Genomic_DNA"/>
</dbReference>
<dbReference type="RefSeq" id="WP_069836293.1">
    <property type="nucleotide sequence ID" value="NZ_MDGQ01000005.1"/>
</dbReference>
<proteinExistence type="predicted"/>
<evidence type="ECO:0000313" key="3">
    <source>
        <dbReference type="Proteomes" id="UP000095552"/>
    </source>
</evidence>
<protein>
    <recommendedName>
        <fullName evidence="4">DUF4249 domain-containing protein</fullName>
    </recommendedName>
</protein>